<keyword evidence="2" id="KW-0805">Transcription regulation</keyword>
<dbReference type="InterPro" id="IPR013325">
    <property type="entry name" value="RNA_pol_sigma_r2"/>
</dbReference>
<dbReference type="GO" id="GO:0006352">
    <property type="term" value="P:DNA-templated transcription initiation"/>
    <property type="evidence" value="ECO:0007669"/>
    <property type="project" value="InterPro"/>
</dbReference>
<keyword evidence="4" id="KW-0804">Transcription</keyword>
<comment type="similarity">
    <text evidence="1">Belongs to the sigma-70 factor family. ECF subfamily.</text>
</comment>
<evidence type="ECO:0000256" key="2">
    <source>
        <dbReference type="ARBA" id="ARBA00023015"/>
    </source>
</evidence>
<dbReference type="SUPFAM" id="SSF88946">
    <property type="entry name" value="Sigma2 domain of RNA polymerase sigma factors"/>
    <property type="match status" value="1"/>
</dbReference>
<dbReference type="PANTHER" id="PTHR43133:SF46">
    <property type="entry name" value="RNA POLYMERASE SIGMA-70 FACTOR ECF SUBFAMILY"/>
    <property type="match status" value="1"/>
</dbReference>
<dbReference type="PANTHER" id="PTHR43133">
    <property type="entry name" value="RNA POLYMERASE ECF-TYPE SIGMA FACTO"/>
    <property type="match status" value="1"/>
</dbReference>
<dbReference type="Gene3D" id="1.10.10.10">
    <property type="entry name" value="Winged helix-like DNA-binding domain superfamily/Winged helix DNA-binding domain"/>
    <property type="match status" value="1"/>
</dbReference>
<protein>
    <submittedName>
        <fullName evidence="7">RNA polymerase sigma-70 factor, ECF subfamily</fullName>
    </submittedName>
</protein>
<organism evidence="7 8">
    <name type="scientific">Niabella drilacis (strain DSM 25811 / CCM 8410 / CCUG 62505 / LMG 26954 / E90)</name>
    <dbReference type="NCBI Taxonomy" id="1285928"/>
    <lineage>
        <taxon>Bacteria</taxon>
        <taxon>Pseudomonadati</taxon>
        <taxon>Bacteroidota</taxon>
        <taxon>Chitinophagia</taxon>
        <taxon>Chitinophagales</taxon>
        <taxon>Chitinophagaceae</taxon>
        <taxon>Niabella</taxon>
    </lineage>
</organism>
<evidence type="ECO:0000256" key="1">
    <source>
        <dbReference type="ARBA" id="ARBA00010641"/>
    </source>
</evidence>
<evidence type="ECO:0000313" key="8">
    <source>
        <dbReference type="Proteomes" id="UP000198757"/>
    </source>
</evidence>
<reference evidence="8" key="1">
    <citation type="submission" date="2016-10" db="EMBL/GenBank/DDBJ databases">
        <authorList>
            <person name="Varghese N."/>
            <person name="Submissions S."/>
        </authorList>
    </citation>
    <scope>NUCLEOTIDE SEQUENCE [LARGE SCALE GENOMIC DNA]</scope>
    <source>
        <strain evidence="8">DSM 25811 / CCM 8410 / LMG 26954 / E90</strain>
    </source>
</reference>
<dbReference type="Pfam" id="PF08281">
    <property type="entry name" value="Sigma70_r4_2"/>
    <property type="match status" value="1"/>
</dbReference>
<dbReference type="GO" id="GO:0016987">
    <property type="term" value="F:sigma factor activity"/>
    <property type="evidence" value="ECO:0007669"/>
    <property type="project" value="UniProtKB-KW"/>
</dbReference>
<dbReference type="InterPro" id="IPR013249">
    <property type="entry name" value="RNA_pol_sigma70_r4_t2"/>
</dbReference>
<evidence type="ECO:0000259" key="5">
    <source>
        <dbReference type="Pfam" id="PF04542"/>
    </source>
</evidence>
<name>A0A1G7BAP6_NIADE</name>
<dbReference type="CDD" id="cd06171">
    <property type="entry name" value="Sigma70_r4"/>
    <property type="match status" value="1"/>
</dbReference>
<dbReference type="Pfam" id="PF04542">
    <property type="entry name" value="Sigma70_r2"/>
    <property type="match status" value="1"/>
</dbReference>
<feature type="domain" description="RNA polymerase sigma-70 region 2" evidence="5">
    <location>
        <begin position="6"/>
        <end position="71"/>
    </location>
</feature>
<gene>
    <name evidence="7" type="ORF">SAMN04487894_12833</name>
</gene>
<dbReference type="NCBIfam" id="TIGR02937">
    <property type="entry name" value="sigma70-ECF"/>
    <property type="match status" value="1"/>
</dbReference>
<dbReference type="AlphaFoldDB" id="A0A1G7BAP6"/>
<proteinExistence type="inferred from homology"/>
<dbReference type="InterPro" id="IPR014327">
    <property type="entry name" value="RNA_pol_sigma70_bacteroid"/>
</dbReference>
<dbReference type="Proteomes" id="UP000198757">
    <property type="component" value="Unassembled WGS sequence"/>
</dbReference>
<dbReference type="InterPro" id="IPR039425">
    <property type="entry name" value="RNA_pol_sigma-70-like"/>
</dbReference>
<dbReference type="InterPro" id="IPR007627">
    <property type="entry name" value="RNA_pol_sigma70_r2"/>
</dbReference>
<dbReference type="NCBIfam" id="TIGR02985">
    <property type="entry name" value="Sig70_bacteroi1"/>
    <property type="match status" value="1"/>
</dbReference>
<dbReference type="GO" id="GO:0003677">
    <property type="term" value="F:DNA binding"/>
    <property type="evidence" value="ECO:0007669"/>
    <property type="project" value="InterPro"/>
</dbReference>
<evidence type="ECO:0000259" key="6">
    <source>
        <dbReference type="Pfam" id="PF08281"/>
    </source>
</evidence>
<keyword evidence="3" id="KW-0731">Sigma factor</keyword>
<keyword evidence="8" id="KW-1185">Reference proteome</keyword>
<accession>A0A1G7BAP6</accession>
<dbReference type="Gene3D" id="1.10.1740.10">
    <property type="match status" value="1"/>
</dbReference>
<dbReference type="InterPro" id="IPR013324">
    <property type="entry name" value="RNA_pol_sigma_r3/r4-like"/>
</dbReference>
<evidence type="ECO:0000256" key="3">
    <source>
        <dbReference type="ARBA" id="ARBA00023082"/>
    </source>
</evidence>
<evidence type="ECO:0000313" key="7">
    <source>
        <dbReference type="EMBL" id="SDE23957.1"/>
    </source>
</evidence>
<dbReference type="InterPro" id="IPR036388">
    <property type="entry name" value="WH-like_DNA-bd_sf"/>
</dbReference>
<dbReference type="InterPro" id="IPR014284">
    <property type="entry name" value="RNA_pol_sigma-70_dom"/>
</dbReference>
<sequence length="176" mass="20148">MAFTRLYSLFYKRLYHFSLSLVRLPDTAQEVVEDVFTKLWVNRSRLATIVNPSVYLYVAVKNQSLNRLSAKAQEWMVSGLDETTTSVAAIGSDPHSRLVTAEMLNRVNQAIEQLPSRCKMIFRLVREDGLRYKEVAEILNISVNTIDVQMAIAVRRISESLGISKNIHQKTFVKKK</sequence>
<dbReference type="SUPFAM" id="SSF88659">
    <property type="entry name" value="Sigma3 and sigma4 domains of RNA polymerase sigma factors"/>
    <property type="match status" value="1"/>
</dbReference>
<evidence type="ECO:0000256" key="4">
    <source>
        <dbReference type="ARBA" id="ARBA00023163"/>
    </source>
</evidence>
<dbReference type="RefSeq" id="WP_090393497.1">
    <property type="nucleotide sequence ID" value="NZ_FMZO01000028.1"/>
</dbReference>
<dbReference type="STRING" id="1285928.SAMN04487894_12833"/>
<dbReference type="OrthoDB" id="659361at2"/>
<feature type="domain" description="RNA polymerase sigma factor 70 region 4 type 2" evidence="6">
    <location>
        <begin position="106"/>
        <end position="155"/>
    </location>
</feature>
<dbReference type="EMBL" id="FMZO01000028">
    <property type="protein sequence ID" value="SDE23957.1"/>
    <property type="molecule type" value="Genomic_DNA"/>
</dbReference>